<feature type="transmembrane region" description="Helical" evidence="5">
    <location>
        <begin position="175"/>
        <end position="196"/>
    </location>
</feature>
<dbReference type="InterPro" id="IPR020846">
    <property type="entry name" value="MFS_dom"/>
</dbReference>
<dbReference type="PROSITE" id="PS00216">
    <property type="entry name" value="SUGAR_TRANSPORT_1"/>
    <property type="match status" value="1"/>
</dbReference>
<gene>
    <name evidence="7" type="ORF">AFUS01_LOCUS21596</name>
</gene>
<evidence type="ECO:0000313" key="8">
    <source>
        <dbReference type="Proteomes" id="UP000708208"/>
    </source>
</evidence>
<comment type="caution">
    <text evidence="7">The sequence shown here is derived from an EMBL/GenBank/DDBJ whole genome shotgun (WGS) entry which is preliminary data.</text>
</comment>
<keyword evidence="3 5" id="KW-1133">Transmembrane helix</keyword>
<dbReference type="AlphaFoldDB" id="A0A8J2PDI7"/>
<keyword evidence="8" id="KW-1185">Reference proteome</keyword>
<comment type="subcellular location">
    <subcellularLocation>
        <location evidence="1">Membrane</location>
        <topology evidence="1">Multi-pass membrane protein</topology>
    </subcellularLocation>
</comment>
<feature type="domain" description="Major facilitator superfamily (MFS) profile" evidence="6">
    <location>
        <begin position="76"/>
        <end position="399"/>
    </location>
</feature>
<proteinExistence type="predicted"/>
<protein>
    <recommendedName>
        <fullName evidence="6">Major facilitator superfamily (MFS) profile domain-containing protein</fullName>
    </recommendedName>
</protein>
<feature type="transmembrane region" description="Helical" evidence="5">
    <location>
        <begin position="230"/>
        <end position="250"/>
    </location>
</feature>
<dbReference type="EMBL" id="CAJVCH010243573">
    <property type="protein sequence ID" value="CAG7733131.1"/>
    <property type="molecule type" value="Genomic_DNA"/>
</dbReference>
<organism evidence="7 8">
    <name type="scientific">Allacma fusca</name>
    <dbReference type="NCBI Taxonomy" id="39272"/>
    <lineage>
        <taxon>Eukaryota</taxon>
        <taxon>Metazoa</taxon>
        <taxon>Ecdysozoa</taxon>
        <taxon>Arthropoda</taxon>
        <taxon>Hexapoda</taxon>
        <taxon>Collembola</taxon>
        <taxon>Symphypleona</taxon>
        <taxon>Sminthuridae</taxon>
        <taxon>Allacma</taxon>
    </lineage>
</organism>
<dbReference type="Pfam" id="PF00083">
    <property type="entry name" value="Sugar_tr"/>
    <property type="match status" value="1"/>
</dbReference>
<dbReference type="GO" id="GO:0022857">
    <property type="term" value="F:transmembrane transporter activity"/>
    <property type="evidence" value="ECO:0007669"/>
    <property type="project" value="InterPro"/>
</dbReference>
<evidence type="ECO:0000256" key="2">
    <source>
        <dbReference type="ARBA" id="ARBA00022692"/>
    </source>
</evidence>
<keyword evidence="2 5" id="KW-0812">Transmembrane</keyword>
<dbReference type="PANTHER" id="PTHR24064">
    <property type="entry name" value="SOLUTE CARRIER FAMILY 22 MEMBER"/>
    <property type="match status" value="1"/>
</dbReference>
<evidence type="ECO:0000256" key="1">
    <source>
        <dbReference type="ARBA" id="ARBA00004141"/>
    </source>
</evidence>
<evidence type="ECO:0000259" key="6">
    <source>
        <dbReference type="PROSITE" id="PS50850"/>
    </source>
</evidence>
<feature type="transmembrane region" description="Helical" evidence="5">
    <location>
        <begin position="345"/>
        <end position="364"/>
    </location>
</feature>
<reference evidence="7" key="1">
    <citation type="submission" date="2021-06" db="EMBL/GenBank/DDBJ databases">
        <authorList>
            <person name="Hodson N. C."/>
            <person name="Mongue J. A."/>
            <person name="Jaron S. K."/>
        </authorList>
    </citation>
    <scope>NUCLEOTIDE SEQUENCE</scope>
</reference>
<feature type="transmembrane region" description="Helical" evidence="5">
    <location>
        <begin position="61"/>
        <end position="83"/>
    </location>
</feature>
<evidence type="ECO:0000256" key="3">
    <source>
        <dbReference type="ARBA" id="ARBA00022989"/>
    </source>
</evidence>
<dbReference type="PROSITE" id="PS50850">
    <property type="entry name" value="MFS"/>
    <property type="match status" value="1"/>
</dbReference>
<dbReference type="GO" id="GO:0016020">
    <property type="term" value="C:membrane"/>
    <property type="evidence" value="ECO:0007669"/>
    <property type="project" value="UniProtKB-SubCell"/>
</dbReference>
<dbReference type="InterPro" id="IPR005828">
    <property type="entry name" value="MFS_sugar_transport-like"/>
</dbReference>
<name>A0A8J2PDI7_9HEXA</name>
<sequence length="399" mass="44844">MASAVHWWVSIEACVHFIHVHRDLSHHKFEVMGMENIEMENTIVSVDDALEKLGGFSRFQLYITIVVLMSEIPVAASVFALIFTGTSNVDFNCIANDTHFKVESISAHDPRICNRNCTIVLDPVQSVVSIVQEWQLICDHAWLPDFLTSVQMMGTILGALTGSQFADAFGRKTAFYTNVGIFGAFGIVSGVANSIYLFGASRFLAGIGLGGFYCVYYIFFMEFLTPKWRTIAGCVSLWSVGIMTLALLAYLLKSWRYLTCAPSIAALSVICFYPFVPETPRWLLCKERTKDAEKCLRQIAKMNGKPPLDSAVVESLQKSVLQERKTENAPSACSWEIFRNPDLRIKIFLFIFAWFAVTLVYYCMCFNTKNVSGDPYLNVLYMGLVDLAAWPSGLLFNNW</sequence>
<dbReference type="Proteomes" id="UP000708208">
    <property type="component" value="Unassembled WGS sequence"/>
</dbReference>
<keyword evidence="4 5" id="KW-0472">Membrane</keyword>
<dbReference type="InterPro" id="IPR005829">
    <property type="entry name" value="Sugar_transporter_CS"/>
</dbReference>
<feature type="transmembrane region" description="Helical" evidence="5">
    <location>
        <begin position="257"/>
        <end position="276"/>
    </location>
</feature>
<evidence type="ECO:0000256" key="5">
    <source>
        <dbReference type="SAM" id="Phobius"/>
    </source>
</evidence>
<dbReference type="PROSITE" id="PS00217">
    <property type="entry name" value="SUGAR_TRANSPORT_2"/>
    <property type="match status" value="1"/>
</dbReference>
<evidence type="ECO:0000313" key="7">
    <source>
        <dbReference type="EMBL" id="CAG7733131.1"/>
    </source>
</evidence>
<dbReference type="OrthoDB" id="2261376at2759"/>
<feature type="transmembrane region" description="Helical" evidence="5">
    <location>
        <begin position="376"/>
        <end position="396"/>
    </location>
</feature>
<feature type="transmembrane region" description="Helical" evidence="5">
    <location>
        <begin position="203"/>
        <end position="224"/>
    </location>
</feature>
<evidence type="ECO:0000256" key="4">
    <source>
        <dbReference type="ARBA" id="ARBA00023136"/>
    </source>
</evidence>
<accession>A0A8J2PDI7</accession>